<protein>
    <submittedName>
        <fullName evidence="2">Uncharacterized protein</fullName>
    </submittedName>
</protein>
<name>A0A1L2M557_9CHLO</name>
<accession>A0A1L2M557</accession>
<dbReference type="GeneID" id="30522902"/>
<sequence>MPVPLRGTRRPLTDAFGVLTTDAQMPVPFGHPAFPRVPTGHREKGTGKRALSYGLTGGQQKKKASLRGGEVQEARGRCPSNSLGSKGPEGTKKVYGAVFIC</sequence>
<keyword evidence="2" id="KW-0934">Plastid</keyword>
<organism evidence="2">
    <name type="scientific">Chlamydomonas leiostraca</name>
    <dbReference type="NCBI Taxonomy" id="1034604"/>
    <lineage>
        <taxon>Eukaryota</taxon>
        <taxon>Viridiplantae</taxon>
        <taxon>Chlorophyta</taxon>
        <taxon>core chlorophytes</taxon>
        <taxon>Chlorophyceae</taxon>
        <taxon>CS clade</taxon>
        <taxon>Chlamydomonadales</taxon>
        <taxon>Chlamydomonadaceae</taxon>
        <taxon>Chlamydomonas</taxon>
    </lineage>
</organism>
<evidence type="ECO:0000313" key="2">
    <source>
        <dbReference type="EMBL" id="APD80599.1"/>
    </source>
</evidence>
<dbReference type="EMBL" id="KX828176">
    <property type="protein sequence ID" value="APD80599.1"/>
    <property type="molecule type" value="Genomic_DNA"/>
</dbReference>
<dbReference type="RefSeq" id="YP_009329570.1">
    <property type="nucleotide sequence ID" value="NC_032109.1"/>
</dbReference>
<proteinExistence type="predicted"/>
<reference evidence="2" key="1">
    <citation type="submission" date="2016-09" db="EMBL/GenBank/DDBJ databases">
        <title>The plastid genome of Polytoma uvella is the largest known among non-photosynthetic algae and plants and reveals contrasting evolutionary paths to nonphotosynthetic life styles.</title>
        <authorList>
            <person name="Figueroa-Martinez F.J."/>
            <person name="Nedelcu A."/>
            <person name="Smith D.R."/>
            <person name="Reyes-Prieto A."/>
        </authorList>
    </citation>
    <scope>NUCLEOTIDE SEQUENCE</scope>
    <source>
        <strain evidence="2">SAG 11-49</strain>
    </source>
</reference>
<gene>
    <name evidence="2" type="primary">orf699</name>
</gene>
<evidence type="ECO:0000256" key="1">
    <source>
        <dbReference type="SAM" id="MobiDB-lite"/>
    </source>
</evidence>
<dbReference type="AlphaFoldDB" id="A0A1L2M557"/>
<geneLocation type="plastid" evidence="2"/>
<feature type="region of interest" description="Disordered" evidence="1">
    <location>
        <begin position="27"/>
        <end position="91"/>
    </location>
</feature>